<dbReference type="GO" id="GO:0006298">
    <property type="term" value="P:mismatch repair"/>
    <property type="evidence" value="ECO:0007669"/>
    <property type="project" value="InterPro"/>
</dbReference>
<accession>A0A836H1M1</accession>
<feature type="compositionally biased region" description="Low complexity" evidence="5">
    <location>
        <begin position="574"/>
        <end position="585"/>
    </location>
</feature>
<feature type="compositionally biased region" description="Acidic residues" evidence="5">
    <location>
        <begin position="30"/>
        <end position="42"/>
    </location>
</feature>
<evidence type="ECO:0000259" key="6">
    <source>
        <dbReference type="PROSITE" id="PS00486"/>
    </source>
</evidence>
<feature type="region of interest" description="Disordered" evidence="5">
    <location>
        <begin position="26"/>
        <end position="45"/>
    </location>
</feature>
<protein>
    <recommendedName>
        <fullName evidence="6">DNA mismatch repair proteins mutS family domain-containing protein</fullName>
    </recommendedName>
</protein>
<keyword evidence="4" id="KW-0238">DNA-binding</keyword>
<dbReference type="PROSITE" id="PS00486">
    <property type="entry name" value="DNA_MISMATCH_REPAIR_2"/>
    <property type="match status" value="1"/>
</dbReference>
<dbReference type="GeneID" id="92359553"/>
<dbReference type="GO" id="GO:0051026">
    <property type="term" value="P:chiasma assembly"/>
    <property type="evidence" value="ECO:0007669"/>
    <property type="project" value="TreeGrafter"/>
</dbReference>
<dbReference type="GO" id="GO:0030983">
    <property type="term" value="F:mismatched DNA binding"/>
    <property type="evidence" value="ECO:0007669"/>
    <property type="project" value="InterPro"/>
</dbReference>
<sequence length="1096" mass="117407">MQRAADGVAEYGCRGGAVDGCVQFPSDSDYGSDDGDEDDDVDVATSPPPTEVTALCWCAASVGVARFLCVECRIEVFEVPVYMVAGETVRRGRGGPAAPAAKSESQRGAAQFTSHRMHASATGSRGDVRIVSHEDIPPSLLWLVRYLQVHQPQVLLPHTGSEALGDLIGLVADQTPVEVIRLSSATAFCGSEALPRLAAMYPAQEHELAARFHTERTAMMRSMAALLQFVAAVESNVADVVERDVLHALFIDDACAEALQITRTERHPSSGQCGGRAKEGDSLRGLLSTAQSSVGRAMLRQWIALPCCDATEIETRQSVVAFFVNPLHHDIATRLRSALHKVHSTAHVFTLMRSGRALRKHYVSLYQTMRAVITVQELLATVAHSVSRLYALLQSITVEPLRAMAVSLAAAVVGVAGRRRDSSVGVAASERHGRPPDGSAATTATALSSFDRGTANAVRIRDGVDTILDELRTRFCELRLSLQAKAEAAFAELPWTLRVRLSLRCVYTVPHGYLLCIPVAELEAIMPPKDAADEGDLGGEDKDYADGEPALWHSDDADNEADGPPSGHAALRLPTAAPTSPSSSATERVRSVMADSFGWQLHHATQTGEYCFKSAAMEELDIWVGDLQRRVQQREEQVRRELDTSLLYSSLHLLRPTRALGELDCLLSFAGVSAQEGWCRPEILAPVAGCGVRSEKTGEDVDEGIFEIEGGWHPLLSRHVGMQQLVPFSLHLRTSTDRVCLVLGVNGSGKSVLMGAVAHIVFLAHLGCHVPAATARLSLVNSIFAPSSSVFAPSSIAPPRSAWPAADAAAAAPGSFYGECVALHRVLHFVAGQQRARQAAHSSPFDGGDTAGRALVLLDEFGRGTSPEDGCALLKATLQYFADGGEGSSGGFRHGSPGAPLVLCATHLVEMLEAPEKHATPGPPTISGVCDCGAAALLAHIHHDTGVERTGAVAKSAPVSSGPPTQEKRREPVPHHHAADDPLPLEWVKVYEMEAHTTYAGEPDDMTGNESLRASDETSISSQFTGNGDARLPLDVTPTFQPVCLTPHPGPRRQQDWEQHRSTQLAAGPAIGRQCGLDEELLSYWEATLRVLHRSP</sequence>
<dbReference type="InterPro" id="IPR000432">
    <property type="entry name" value="DNA_mismatch_repair_MutS_C"/>
</dbReference>
<dbReference type="InterPro" id="IPR045076">
    <property type="entry name" value="MutS"/>
</dbReference>
<dbReference type="AlphaFoldDB" id="A0A836H1M1"/>
<evidence type="ECO:0000313" key="7">
    <source>
        <dbReference type="EMBL" id="KAG5473553.1"/>
    </source>
</evidence>
<dbReference type="GO" id="GO:0005634">
    <property type="term" value="C:nucleus"/>
    <property type="evidence" value="ECO:0007669"/>
    <property type="project" value="TreeGrafter"/>
</dbReference>
<gene>
    <name evidence="7" type="ORF">LSCM4_03622</name>
</gene>
<evidence type="ECO:0000256" key="2">
    <source>
        <dbReference type="ARBA" id="ARBA00022741"/>
    </source>
</evidence>
<dbReference type="SMART" id="SM00534">
    <property type="entry name" value="MUTSac"/>
    <property type="match status" value="1"/>
</dbReference>
<dbReference type="SUPFAM" id="SSF48334">
    <property type="entry name" value="DNA repair protein MutS, domain III"/>
    <property type="match status" value="1"/>
</dbReference>
<dbReference type="GO" id="GO:0005524">
    <property type="term" value="F:ATP binding"/>
    <property type="evidence" value="ECO:0007669"/>
    <property type="project" value="UniProtKB-KW"/>
</dbReference>
<dbReference type="PANTHER" id="PTHR11361">
    <property type="entry name" value="DNA MISMATCH REPAIR PROTEIN MUTS FAMILY MEMBER"/>
    <property type="match status" value="1"/>
</dbReference>
<reference evidence="8" key="1">
    <citation type="journal article" date="2021" name="Microbiol. Resour. Announc.">
        <title>LGAAP: Leishmaniinae Genome Assembly and Annotation Pipeline.</title>
        <authorList>
            <person name="Almutairi H."/>
            <person name="Urbaniak M.D."/>
            <person name="Bates M.D."/>
            <person name="Jariyapan N."/>
            <person name="Kwakye-Nuako G."/>
            <person name="Thomaz-Soccol V."/>
            <person name="Al-Salem W.S."/>
            <person name="Dillon R.J."/>
            <person name="Bates P.A."/>
            <person name="Gatherer D."/>
        </authorList>
    </citation>
    <scope>NUCLEOTIDE SEQUENCE [LARGE SCALE GENOMIC DNA]</scope>
</reference>
<dbReference type="Proteomes" id="UP000674143">
    <property type="component" value="Unassembled WGS sequence"/>
</dbReference>
<dbReference type="SMART" id="SM00533">
    <property type="entry name" value="MUTSd"/>
    <property type="match status" value="1"/>
</dbReference>
<feature type="region of interest" description="Disordered" evidence="5">
    <location>
        <begin position="91"/>
        <end position="124"/>
    </location>
</feature>
<keyword evidence="2" id="KW-0547">Nucleotide-binding</keyword>
<dbReference type="GO" id="GO:0140664">
    <property type="term" value="F:ATP-dependent DNA damage sensor activity"/>
    <property type="evidence" value="ECO:0007669"/>
    <property type="project" value="InterPro"/>
</dbReference>
<dbReference type="PANTHER" id="PTHR11361:SF20">
    <property type="entry name" value="MUTS PROTEIN HOMOLOG 5"/>
    <property type="match status" value="1"/>
</dbReference>
<comment type="similarity">
    <text evidence="1">Belongs to the DNA mismatch repair MutS family.</text>
</comment>
<dbReference type="EMBL" id="JAFHLR010000029">
    <property type="protein sequence ID" value="KAG5473553.1"/>
    <property type="molecule type" value="Genomic_DNA"/>
</dbReference>
<evidence type="ECO:0000313" key="8">
    <source>
        <dbReference type="Proteomes" id="UP000674143"/>
    </source>
</evidence>
<keyword evidence="8" id="KW-1185">Reference proteome</keyword>
<keyword evidence="3" id="KW-0067">ATP-binding</keyword>
<dbReference type="SUPFAM" id="SSF52540">
    <property type="entry name" value="P-loop containing nucleoside triphosphate hydrolases"/>
    <property type="match status" value="1"/>
</dbReference>
<dbReference type="Pfam" id="PF05192">
    <property type="entry name" value="MutS_III"/>
    <property type="match status" value="1"/>
</dbReference>
<feature type="compositionally biased region" description="Basic and acidic residues" evidence="5">
    <location>
        <begin position="966"/>
        <end position="980"/>
    </location>
</feature>
<organism evidence="7 8">
    <name type="scientific">Leishmania orientalis</name>
    <dbReference type="NCBI Taxonomy" id="2249476"/>
    <lineage>
        <taxon>Eukaryota</taxon>
        <taxon>Discoba</taxon>
        <taxon>Euglenozoa</taxon>
        <taxon>Kinetoplastea</taxon>
        <taxon>Metakinetoplastina</taxon>
        <taxon>Trypanosomatida</taxon>
        <taxon>Trypanosomatidae</taxon>
        <taxon>Leishmaniinae</taxon>
        <taxon>Leishmania</taxon>
    </lineage>
</organism>
<evidence type="ECO:0000256" key="3">
    <source>
        <dbReference type="ARBA" id="ARBA00022840"/>
    </source>
</evidence>
<feature type="region of interest" description="Disordered" evidence="5">
    <location>
        <begin position="531"/>
        <end position="585"/>
    </location>
</feature>
<dbReference type="RefSeq" id="XP_067061556.1">
    <property type="nucleotide sequence ID" value="XM_067205619.1"/>
</dbReference>
<dbReference type="Gene3D" id="1.10.1420.10">
    <property type="match status" value="1"/>
</dbReference>
<feature type="domain" description="DNA mismatch repair proteins mutS family" evidence="6">
    <location>
        <begin position="854"/>
        <end position="870"/>
    </location>
</feature>
<feature type="compositionally biased region" description="Polar residues" evidence="5">
    <location>
        <begin position="1008"/>
        <end position="1026"/>
    </location>
</feature>
<dbReference type="InterPro" id="IPR007696">
    <property type="entry name" value="DNA_mismatch_repair_MutS_core"/>
</dbReference>
<evidence type="ECO:0000256" key="5">
    <source>
        <dbReference type="SAM" id="MobiDB-lite"/>
    </source>
</evidence>
<dbReference type="InterPro" id="IPR027417">
    <property type="entry name" value="P-loop_NTPase"/>
</dbReference>
<comment type="caution">
    <text evidence="7">The sequence shown here is derived from an EMBL/GenBank/DDBJ whole genome shotgun (WGS) entry which is preliminary data.</text>
</comment>
<proteinExistence type="inferred from homology"/>
<dbReference type="Pfam" id="PF00488">
    <property type="entry name" value="MutS_V"/>
    <property type="match status" value="1"/>
</dbReference>
<feature type="region of interest" description="Disordered" evidence="5">
    <location>
        <begin position="1000"/>
        <end position="1033"/>
    </location>
</feature>
<feature type="region of interest" description="Disordered" evidence="5">
    <location>
        <begin position="949"/>
        <end position="981"/>
    </location>
</feature>
<reference evidence="8" key="2">
    <citation type="journal article" date="2021" name="Sci. Data">
        <title>Chromosome-scale genome sequencing, assembly and annotation of six genomes from subfamily Leishmaniinae.</title>
        <authorList>
            <person name="Almutairi H."/>
            <person name="Urbaniak M.D."/>
            <person name="Bates M.D."/>
            <person name="Jariyapan N."/>
            <person name="Kwakye-Nuako G."/>
            <person name="Thomaz Soccol V."/>
            <person name="Al-Salem W.S."/>
            <person name="Dillon R.J."/>
            <person name="Bates P.A."/>
            <person name="Gatherer D."/>
        </authorList>
    </citation>
    <scope>NUCLEOTIDE SEQUENCE [LARGE SCALE GENOMIC DNA]</scope>
</reference>
<name>A0A836H1M1_9TRYP</name>
<dbReference type="KEGG" id="loi:92359553"/>
<dbReference type="Gene3D" id="3.40.50.300">
    <property type="entry name" value="P-loop containing nucleotide triphosphate hydrolases"/>
    <property type="match status" value="1"/>
</dbReference>
<dbReference type="InterPro" id="IPR036187">
    <property type="entry name" value="DNA_mismatch_repair_MutS_sf"/>
</dbReference>
<evidence type="ECO:0000256" key="4">
    <source>
        <dbReference type="ARBA" id="ARBA00023125"/>
    </source>
</evidence>
<evidence type="ECO:0000256" key="1">
    <source>
        <dbReference type="ARBA" id="ARBA00006271"/>
    </source>
</evidence>